<dbReference type="FunFam" id="3.40.50.300:FF:000421">
    <property type="entry name" value="Branched-chain amino acid ABC transporter ATP-binding protein"/>
    <property type="match status" value="1"/>
</dbReference>
<keyword evidence="3 5" id="KW-0067">ATP-binding</keyword>
<gene>
    <name evidence="5" type="ORF">QDX21_08730</name>
</gene>
<name>A0AAJ6AI13_9MICC</name>
<dbReference type="GO" id="GO:0015192">
    <property type="term" value="F:L-phenylalanine transmembrane transporter activity"/>
    <property type="evidence" value="ECO:0007669"/>
    <property type="project" value="TreeGrafter"/>
</dbReference>
<dbReference type="PANTHER" id="PTHR45772:SF7">
    <property type="entry name" value="AMINO ACID ABC TRANSPORTER ATP-BINDING PROTEIN"/>
    <property type="match status" value="1"/>
</dbReference>
<evidence type="ECO:0000256" key="2">
    <source>
        <dbReference type="ARBA" id="ARBA00022741"/>
    </source>
</evidence>
<evidence type="ECO:0000256" key="1">
    <source>
        <dbReference type="ARBA" id="ARBA00022448"/>
    </source>
</evidence>
<feature type="domain" description="ABC transporter" evidence="4">
    <location>
        <begin position="3"/>
        <end position="250"/>
    </location>
</feature>
<dbReference type="InterPro" id="IPR003439">
    <property type="entry name" value="ABC_transporter-like_ATP-bd"/>
</dbReference>
<dbReference type="Gene3D" id="3.40.50.300">
    <property type="entry name" value="P-loop containing nucleotide triphosphate hydrolases"/>
    <property type="match status" value="1"/>
</dbReference>
<dbReference type="Pfam" id="PF12399">
    <property type="entry name" value="BCA_ABC_TP_C"/>
    <property type="match status" value="1"/>
</dbReference>
<dbReference type="Pfam" id="PF00005">
    <property type="entry name" value="ABC_tran"/>
    <property type="match status" value="1"/>
</dbReference>
<dbReference type="Proteomes" id="UP001224674">
    <property type="component" value="Chromosome"/>
</dbReference>
<reference evidence="5 6" key="1">
    <citation type="submission" date="2023-03" db="EMBL/GenBank/DDBJ databases">
        <title>Complete genome sequences of several Auritidibacter ignavus strains isolated from ear infections.</title>
        <authorList>
            <person name="Baehr T."/>
            <person name="Baumhoegger A.M."/>
        </authorList>
    </citation>
    <scope>NUCLEOTIDE SEQUENCE [LARGE SCALE GENOMIC DNA]</scope>
    <source>
        <strain evidence="5 6">BABAE-6</strain>
    </source>
</reference>
<dbReference type="GO" id="GO:1903805">
    <property type="term" value="P:L-valine import across plasma membrane"/>
    <property type="evidence" value="ECO:0007669"/>
    <property type="project" value="TreeGrafter"/>
</dbReference>
<dbReference type="AlphaFoldDB" id="A0AAJ6AI13"/>
<dbReference type="InterPro" id="IPR051120">
    <property type="entry name" value="ABC_AA/LPS_Transport"/>
</dbReference>
<dbReference type="SUPFAM" id="SSF52540">
    <property type="entry name" value="P-loop containing nucleoside triphosphate hydrolases"/>
    <property type="match status" value="1"/>
</dbReference>
<dbReference type="InterPro" id="IPR027417">
    <property type="entry name" value="P-loop_NTPase"/>
</dbReference>
<keyword evidence="6" id="KW-1185">Reference proteome</keyword>
<dbReference type="GO" id="GO:0005524">
    <property type="term" value="F:ATP binding"/>
    <property type="evidence" value="ECO:0007669"/>
    <property type="project" value="UniProtKB-KW"/>
</dbReference>
<dbReference type="GO" id="GO:0005304">
    <property type="term" value="F:L-valine transmembrane transporter activity"/>
    <property type="evidence" value="ECO:0007669"/>
    <property type="project" value="TreeGrafter"/>
</dbReference>
<dbReference type="SMART" id="SM00382">
    <property type="entry name" value="AAA"/>
    <property type="match status" value="1"/>
</dbReference>
<accession>A0AAJ6AI13</accession>
<evidence type="ECO:0000259" key="4">
    <source>
        <dbReference type="PROSITE" id="PS50893"/>
    </source>
</evidence>
<dbReference type="InterPro" id="IPR032823">
    <property type="entry name" value="BCA_ABC_TP_C"/>
</dbReference>
<proteinExistence type="predicted"/>
<dbReference type="GO" id="GO:0015808">
    <property type="term" value="P:L-alanine transport"/>
    <property type="evidence" value="ECO:0007669"/>
    <property type="project" value="TreeGrafter"/>
</dbReference>
<dbReference type="InterPro" id="IPR003593">
    <property type="entry name" value="AAA+_ATPase"/>
</dbReference>
<protein>
    <submittedName>
        <fullName evidence="5">ABC transporter ATP-binding protein</fullName>
    </submittedName>
</protein>
<dbReference type="GO" id="GO:1903806">
    <property type="term" value="P:L-isoleucine import across plasma membrane"/>
    <property type="evidence" value="ECO:0007669"/>
    <property type="project" value="TreeGrafter"/>
</dbReference>
<dbReference type="GO" id="GO:0005886">
    <property type="term" value="C:plasma membrane"/>
    <property type="evidence" value="ECO:0007669"/>
    <property type="project" value="TreeGrafter"/>
</dbReference>
<dbReference type="GO" id="GO:0042941">
    <property type="term" value="P:D-alanine transmembrane transport"/>
    <property type="evidence" value="ECO:0007669"/>
    <property type="project" value="TreeGrafter"/>
</dbReference>
<dbReference type="EMBL" id="CP122566">
    <property type="protein sequence ID" value="WGH92402.1"/>
    <property type="molecule type" value="Genomic_DNA"/>
</dbReference>
<dbReference type="CDD" id="cd03219">
    <property type="entry name" value="ABC_Mj1267_LivG_branched"/>
    <property type="match status" value="1"/>
</dbReference>
<dbReference type="GO" id="GO:0015188">
    <property type="term" value="F:L-isoleucine transmembrane transporter activity"/>
    <property type="evidence" value="ECO:0007669"/>
    <property type="project" value="TreeGrafter"/>
</dbReference>
<dbReference type="GO" id="GO:0016887">
    <property type="term" value="F:ATP hydrolysis activity"/>
    <property type="evidence" value="ECO:0007669"/>
    <property type="project" value="InterPro"/>
</dbReference>
<dbReference type="PROSITE" id="PS50893">
    <property type="entry name" value="ABC_TRANSPORTER_2"/>
    <property type="match status" value="1"/>
</dbReference>
<dbReference type="PANTHER" id="PTHR45772">
    <property type="entry name" value="CONSERVED COMPONENT OF ABC TRANSPORTER FOR NATURAL AMINO ACIDS-RELATED"/>
    <property type="match status" value="1"/>
</dbReference>
<evidence type="ECO:0000313" key="5">
    <source>
        <dbReference type="EMBL" id="WGH92402.1"/>
    </source>
</evidence>
<keyword evidence="1" id="KW-0813">Transport</keyword>
<organism evidence="5 6">
    <name type="scientific">Auritidibacter ignavus</name>
    <dbReference type="NCBI Taxonomy" id="678932"/>
    <lineage>
        <taxon>Bacteria</taxon>
        <taxon>Bacillati</taxon>
        <taxon>Actinomycetota</taxon>
        <taxon>Actinomycetes</taxon>
        <taxon>Micrococcales</taxon>
        <taxon>Micrococcaceae</taxon>
        <taxon>Auritidibacter</taxon>
    </lineage>
</organism>
<evidence type="ECO:0000256" key="3">
    <source>
        <dbReference type="ARBA" id="ARBA00022840"/>
    </source>
</evidence>
<dbReference type="RefSeq" id="WP_110110855.1">
    <property type="nucleotide sequence ID" value="NZ_CP122566.1"/>
</dbReference>
<evidence type="ECO:0000313" key="6">
    <source>
        <dbReference type="Proteomes" id="UP001224674"/>
    </source>
</evidence>
<sequence length="266" mass="28654">MLMEVRGLTKTFGGIHAVEGVDFEIHEGEITAIIGPNGAGKSTVFNLLCGFHKPSGGKVMFRGNDITGNKPHATSKAGIARTFQTTKLFEHNTIVENVLAGCAAQTSSTLLGAVLRTPRFRREERESMEKTLELLDFVSISDYKDEIAGNAPQEVQKRAAVALALATNPSLLLLDEPAAGITEEETTRFGELIRKISSSGITVALVEHKMSLIMSLADRILVLERGRRIAWGTPDDVRNDPQVIAAYLGTDSSDTSTTVDTPSTEG</sequence>
<keyword evidence="2" id="KW-0547">Nucleotide-binding</keyword>